<name>A0A0L0UKH5_9BASI</name>
<dbReference type="InterPro" id="IPR036179">
    <property type="entry name" value="Ig-like_dom_sf"/>
</dbReference>
<gene>
    <name evidence="3" type="ORF">PSTG_19170</name>
</gene>
<organism evidence="3 4">
    <name type="scientific">Puccinia striiformis f. sp. tritici PST-78</name>
    <dbReference type="NCBI Taxonomy" id="1165861"/>
    <lineage>
        <taxon>Eukaryota</taxon>
        <taxon>Fungi</taxon>
        <taxon>Dikarya</taxon>
        <taxon>Basidiomycota</taxon>
        <taxon>Pucciniomycotina</taxon>
        <taxon>Pucciniomycetes</taxon>
        <taxon>Pucciniales</taxon>
        <taxon>Pucciniaceae</taxon>
        <taxon>Puccinia</taxon>
    </lineage>
</organism>
<feature type="domain" description="Immunoglobulin I-set" evidence="2">
    <location>
        <begin position="30"/>
        <end position="116"/>
    </location>
</feature>
<keyword evidence="1" id="KW-0393">Immunoglobulin domain</keyword>
<reference evidence="4" key="1">
    <citation type="submission" date="2014-03" db="EMBL/GenBank/DDBJ databases">
        <title>The Genome Sequence of Puccinia striiformis f. sp. tritici PST-78.</title>
        <authorList>
            <consortium name="The Broad Institute Genome Sequencing Platform"/>
            <person name="Cuomo C."/>
            <person name="Hulbert S."/>
            <person name="Chen X."/>
            <person name="Walker B."/>
            <person name="Young S.K."/>
            <person name="Zeng Q."/>
            <person name="Gargeya S."/>
            <person name="Fitzgerald M."/>
            <person name="Haas B."/>
            <person name="Abouelleil A."/>
            <person name="Alvarado L."/>
            <person name="Arachchi H.M."/>
            <person name="Berlin A.M."/>
            <person name="Chapman S.B."/>
            <person name="Goldberg J."/>
            <person name="Griggs A."/>
            <person name="Gujja S."/>
            <person name="Hansen M."/>
            <person name="Howarth C."/>
            <person name="Imamovic A."/>
            <person name="Larimer J."/>
            <person name="McCowan C."/>
            <person name="Montmayeur A."/>
            <person name="Murphy C."/>
            <person name="Neiman D."/>
            <person name="Pearson M."/>
            <person name="Priest M."/>
            <person name="Roberts A."/>
            <person name="Saif S."/>
            <person name="Shea T."/>
            <person name="Sisk P."/>
            <person name="Sykes S."/>
            <person name="Wortman J."/>
            <person name="Nusbaum C."/>
            <person name="Birren B."/>
        </authorList>
    </citation>
    <scope>NUCLEOTIDE SEQUENCE [LARGE SCALE GENOMIC DNA]</scope>
    <source>
        <strain evidence="4">race PST-78</strain>
    </source>
</reference>
<evidence type="ECO:0000313" key="4">
    <source>
        <dbReference type="Proteomes" id="UP000054564"/>
    </source>
</evidence>
<dbReference type="Pfam" id="PF07679">
    <property type="entry name" value="I-set"/>
    <property type="match status" value="1"/>
</dbReference>
<evidence type="ECO:0000313" key="3">
    <source>
        <dbReference type="EMBL" id="KNE87445.1"/>
    </source>
</evidence>
<protein>
    <recommendedName>
        <fullName evidence="2">Immunoglobulin I-set domain-containing protein</fullName>
    </recommendedName>
</protein>
<dbReference type="Proteomes" id="UP000054564">
    <property type="component" value="Unassembled WGS sequence"/>
</dbReference>
<sequence>AINAAGPGEPSDASKSVITKPRKLAPKIDRRNIRTYNFKAGEPIYLDINVIGEPAPDVVWSQNGKSIQQSSQCRLENIPYNTKYIHGNPERKDTGLYKIVATNKYGQDTVEFEINIISKFYA</sequence>
<evidence type="ECO:0000259" key="2">
    <source>
        <dbReference type="Pfam" id="PF07679"/>
    </source>
</evidence>
<proteinExistence type="predicted"/>
<comment type="caution">
    <text evidence="3">The sequence shown here is derived from an EMBL/GenBank/DDBJ whole genome shotgun (WGS) entry which is preliminary data.</text>
</comment>
<dbReference type="FunFam" id="2.60.40.10:FF:000051">
    <property type="entry name" value="Uncharacterized protein, isoform J"/>
    <property type="match status" value="1"/>
</dbReference>
<evidence type="ECO:0000256" key="1">
    <source>
        <dbReference type="ARBA" id="ARBA00023319"/>
    </source>
</evidence>
<dbReference type="InterPro" id="IPR013783">
    <property type="entry name" value="Ig-like_fold"/>
</dbReference>
<dbReference type="InterPro" id="IPR013098">
    <property type="entry name" value="Ig_I-set"/>
</dbReference>
<accession>A0A0L0UKH5</accession>
<keyword evidence="4" id="KW-1185">Reference proteome</keyword>
<dbReference type="PANTHER" id="PTHR14340:SF9">
    <property type="entry name" value="FIBRONECTIN TYPE-III DOMAIN-CONTAINING PROTEIN"/>
    <property type="match status" value="1"/>
</dbReference>
<dbReference type="PANTHER" id="PTHR14340">
    <property type="entry name" value="MICROFIBRIL-ASSOCIATED GLYCOPROTEIN 3"/>
    <property type="match status" value="1"/>
</dbReference>
<dbReference type="EMBL" id="AJIL01005368">
    <property type="protein sequence ID" value="KNE87445.1"/>
    <property type="molecule type" value="Genomic_DNA"/>
</dbReference>
<dbReference type="SUPFAM" id="SSF48726">
    <property type="entry name" value="Immunoglobulin"/>
    <property type="match status" value="1"/>
</dbReference>
<dbReference type="AlphaFoldDB" id="A0A0L0UKH5"/>
<dbReference type="Gene3D" id="2.60.40.10">
    <property type="entry name" value="Immunoglobulins"/>
    <property type="match status" value="1"/>
</dbReference>
<dbReference type="STRING" id="1165861.A0A0L0UKH5"/>
<feature type="non-terminal residue" evidence="3">
    <location>
        <position position="1"/>
    </location>
</feature>